<sequence>GHQVPSVMYPTHIEQMRSSEYEDDAESSCAMPFTETNSSSGNKRKRREKIRETVRILQTILPGGKGKDAIMVLDEAINYFENPETESRISSPFGG</sequence>
<dbReference type="PROSITE" id="PS50888">
    <property type="entry name" value="BHLH"/>
    <property type="match status" value="1"/>
</dbReference>
<dbReference type="InterPro" id="IPR036638">
    <property type="entry name" value="HLH_DNA-bd_sf"/>
</dbReference>
<feature type="domain" description="BHLH" evidence="6">
    <location>
        <begin position="34"/>
        <end position="83"/>
    </location>
</feature>
<name>A0A075C729_SILOT</name>
<feature type="region of interest" description="Disordered" evidence="5">
    <location>
        <begin position="1"/>
        <end position="49"/>
    </location>
</feature>
<reference evidence="7" key="1">
    <citation type="journal article" date="2013" name="Evolution">
        <title>Evolution of sex determination systems with heterogametic males and females in silene.</title>
        <authorList>
            <person name="Slancarova V."/>
            <person name="Zdanska J."/>
            <person name="Janousek B."/>
            <person name="Talianova M."/>
            <person name="Zschach C."/>
            <person name="Zluvova J."/>
            <person name="Siroky J."/>
            <person name="Kovacova V."/>
            <person name="Blavet H."/>
            <person name="Danihelka J."/>
            <person name="Oxelman B."/>
            <person name="Widmer A."/>
            <person name="Vyskot B."/>
        </authorList>
    </citation>
    <scope>NUCLEOTIDE SEQUENCE</scope>
</reference>
<dbReference type="PANTHER" id="PTHR36066">
    <property type="entry name" value="TRANSCRIPTION FACTOR BHLH145"/>
    <property type="match status" value="1"/>
</dbReference>
<evidence type="ECO:0000259" key="6">
    <source>
        <dbReference type="PROSITE" id="PS50888"/>
    </source>
</evidence>
<dbReference type="Pfam" id="PF23173">
    <property type="entry name" value="bHLH_SAC51"/>
    <property type="match status" value="1"/>
</dbReference>
<dbReference type="SUPFAM" id="SSF47459">
    <property type="entry name" value="HLH, helix-loop-helix DNA-binding domain"/>
    <property type="match status" value="1"/>
</dbReference>
<dbReference type="PANTHER" id="PTHR36066:SF2">
    <property type="entry name" value="TRANSCRIPTION FACTOR BHLH145"/>
    <property type="match status" value="1"/>
</dbReference>
<dbReference type="Gene3D" id="4.10.280.10">
    <property type="entry name" value="Helix-loop-helix DNA-binding domain"/>
    <property type="match status" value="1"/>
</dbReference>
<organism evidence="7">
    <name type="scientific">Silene otites</name>
    <name type="common">Spanish catchfly</name>
    <dbReference type="NCBI Taxonomy" id="42039"/>
    <lineage>
        <taxon>Eukaryota</taxon>
        <taxon>Viridiplantae</taxon>
        <taxon>Streptophyta</taxon>
        <taxon>Embryophyta</taxon>
        <taxon>Tracheophyta</taxon>
        <taxon>Spermatophyta</taxon>
        <taxon>Magnoliopsida</taxon>
        <taxon>eudicotyledons</taxon>
        <taxon>Gunneridae</taxon>
        <taxon>Pentapetalae</taxon>
        <taxon>Caryophyllales</taxon>
        <taxon>Caryophyllaceae</taxon>
        <taxon>Sileneae</taxon>
        <taxon>Silene</taxon>
        <taxon>Silene subgen. Silene</taxon>
        <taxon>Silene sect. Siphonomorpha</taxon>
    </lineage>
</organism>
<dbReference type="InterPro" id="IPR037546">
    <property type="entry name" value="SAC51-like"/>
</dbReference>
<feature type="non-terminal residue" evidence="7">
    <location>
        <position position="95"/>
    </location>
</feature>
<accession>A0A075C729</accession>
<dbReference type="GO" id="GO:0046983">
    <property type="term" value="F:protein dimerization activity"/>
    <property type="evidence" value="ECO:0007669"/>
    <property type="project" value="InterPro"/>
</dbReference>
<comment type="subcellular location">
    <subcellularLocation>
        <location evidence="1">Nucleus</location>
    </subcellularLocation>
</comment>
<evidence type="ECO:0000256" key="1">
    <source>
        <dbReference type="ARBA" id="ARBA00004123"/>
    </source>
</evidence>
<dbReference type="EMBL" id="KF305930">
    <property type="protein sequence ID" value="AGW45416.1"/>
    <property type="molecule type" value="Genomic_DNA"/>
</dbReference>
<feature type="non-terminal residue" evidence="7">
    <location>
        <position position="1"/>
    </location>
</feature>
<keyword evidence="2" id="KW-0805">Transcription regulation</keyword>
<evidence type="ECO:0000256" key="3">
    <source>
        <dbReference type="ARBA" id="ARBA00023163"/>
    </source>
</evidence>
<gene>
    <name evidence="7" type="primary">oti2751</name>
</gene>
<dbReference type="AlphaFoldDB" id="A0A075C729"/>
<keyword evidence="4" id="KW-0539">Nucleus</keyword>
<evidence type="ECO:0000256" key="5">
    <source>
        <dbReference type="SAM" id="MobiDB-lite"/>
    </source>
</evidence>
<proteinExistence type="predicted"/>
<evidence type="ECO:0000256" key="4">
    <source>
        <dbReference type="ARBA" id="ARBA00023242"/>
    </source>
</evidence>
<protein>
    <recommendedName>
        <fullName evidence="6">BHLH domain-containing protein</fullName>
    </recommendedName>
</protein>
<evidence type="ECO:0000313" key="7">
    <source>
        <dbReference type="EMBL" id="AGW45416.1"/>
    </source>
</evidence>
<dbReference type="InterPro" id="IPR011598">
    <property type="entry name" value="bHLH_dom"/>
</dbReference>
<dbReference type="GO" id="GO:0005634">
    <property type="term" value="C:nucleus"/>
    <property type="evidence" value="ECO:0007669"/>
    <property type="project" value="UniProtKB-SubCell"/>
</dbReference>
<evidence type="ECO:0000256" key="2">
    <source>
        <dbReference type="ARBA" id="ARBA00023015"/>
    </source>
</evidence>
<keyword evidence="3" id="KW-0804">Transcription</keyword>